<dbReference type="GO" id="GO:0031047">
    <property type="term" value="P:regulatory ncRNA-mediated gene silencing"/>
    <property type="evidence" value="ECO:0007669"/>
    <property type="project" value="InterPro"/>
</dbReference>
<dbReference type="VEuPathDB" id="FungiDB:RhiirA1_416690"/>
<proteinExistence type="predicted"/>
<comment type="caution">
    <text evidence="1">The sequence shown here is derived from an EMBL/GenBank/DDBJ whole genome shotgun (WGS) entry which is preliminary data.</text>
</comment>
<organism evidence="1 2">
    <name type="scientific">Rhizophagus irregularis</name>
    <dbReference type="NCBI Taxonomy" id="588596"/>
    <lineage>
        <taxon>Eukaryota</taxon>
        <taxon>Fungi</taxon>
        <taxon>Fungi incertae sedis</taxon>
        <taxon>Mucoromycota</taxon>
        <taxon>Glomeromycotina</taxon>
        <taxon>Glomeromycetes</taxon>
        <taxon>Glomerales</taxon>
        <taxon>Glomeraceae</taxon>
        <taxon>Rhizophagus</taxon>
    </lineage>
</organism>
<evidence type="ECO:0000313" key="1">
    <source>
        <dbReference type="EMBL" id="PKC68681.1"/>
    </source>
</evidence>
<dbReference type="AlphaFoldDB" id="A0A2N0RZD6"/>
<reference evidence="1 2" key="2">
    <citation type="submission" date="2017-10" db="EMBL/GenBank/DDBJ databases">
        <title>Genome analyses suggest a sexual origin of heterokaryosis in a supposedly ancient asexual fungus.</title>
        <authorList>
            <person name="Corradi N."/>
            <person name="Sedzielewska K."/>
            <person name="Noel J."/>
            <person name="Charron P."/>
            <person name="Farinelli L."/>
            <person name="Marton T."/>
            <person name="Kruger M."/>
            <person name="Pelin A."/>
            <person name="Brachmann A."/>
            <person name="Corradi N."/>
        </authorList>
    </citation>
    <scope>NUCLEOTIDE SEQUENCE [LARGE SCALE GENOMIC DNA]</scope>
    <source>
        <strain evidence="1 2">A1</strain>
    </source>
</reference>
<reference evidence="1 2" key="1">
    <citation type="submission" date="2017-10" db="EMBL/GenBank/DDBJ databases">
        <title>Extensive intraspecific genome diversity in a model arbuscular mycorrhizal fungus.</title>
        <authorList>
            <person name="Chen E.C.H."/>
            <person name="Morin E."/>
            <person name="Baudet D."/>
            <person name="Noel J."/>
            <person name="Ndikumana S."/>
            <person name="Charron P."/>
            <person name="St-Onge C."/>
            <person name="Giorgi J."/>
            <person name="Grigoriev I.V."/>
            <person name="Roux C."/>
            <person name="Martin F.M."/>
            <person name="Corradi N."/>
        </authorList>
    </citation>
    <scope>NUCLEOTIDE SEQUENCE [LARGE SCALE GENOMIC DNA]</scope>
    <source>
        <strain evidence="1 2">A1</strain>
    </source>
</reference>
<dbReference type="InterPro" id="IPR018606">
    <property type="entry name" value="Arb1"/>
</dbReference>
<evidence type="ECO:0000313" key="2">
    <source>
        <dbReference type="Proteomes" id="UP000232688"/>
    </source>
</evidence>
<protein>
    <submittedName>
        <fullName evidence="1">Uncharacterized protein</fullName>
    </submittedName>
</protein>
<dbReference type="GO" id="GO:0033167">
    <property type="term" value="C:ARC complex"/>
    <property type="evidence" value="ECO:0007669"/>
    <property type="project" value="InterPro"/>
</dbReference>
<accession>A0A2N0RZD6</accession>
<dbReference type="Pfam" id="PF09692">
    <property type="entry name" value="Arb1"/>
    <property type="match status" value="1"/>
</dbReference>
<name>A0A2N0RZD6_9GLOM</name>
<feature type="non-terminal residue" evidence="1">
    <location>
        <position position="75"/>
    </location>
</feature>
<gene>
    <name evidence="1" type="ORF">RhiirA1_416690</name>
</gene>
<dbReference type="EMBL" id="LLXH01000318">
    <property type="protein sequence ID" value="PKC68681.1"/>
    <property type="molecule type" value="Genomic_DNA"/>
</dbReference>
<sequence length="75" mass="9062">MDQFREGPQAVISFLNYLHNHKVCPEYEEDMQTACKSLTKQKKNYQIAKRSHRMRQENSTRRILCYSEENYMVCL</sequence>
<dbReference type="Proteomes" id="UP000232688">
    <property type="component" value="Unassembled WGS sequence"/>
</dbReference>